<organism evidence="1 2">
    <name type="scientific">Hathewaya proteolytica DSM 3090</name>
    <dbReference type="NCBI Taxonomy" id="1121331"/>
    <lineage>
        <taxon>Bacteria</taxon>
        <taxon>Bacillati</taxon>
        <taxon>Bacillota</taxon>
        <taxon>Clostridia</taxon>
        <taxon>Eubacteriales</taxon>
        <taxon>Clostridiaceae</taxon>
        <taxon>Hathewaya</taxon>
    </lineage>
</organism>
<protein>
    <submittedName>
        <fullName evidence="1">Uncharacterized protein</fullName>
    </submittedName>
</protein>
<evidence type="ECO:0000313" key="1">
    <source>
        <dbReference type="EMBL" id="SHK20054.1"/>
    </source>
</evidence>
<gene>
    <name evidence="1" type="ORF">SAMN02745248_02013</name>
</gene>
<dbReference type="RefSeq" id="WP_072903961.1">
    <property type="nucleotide sequence ID" value="NZ_FRAD01000017.1"/>
</dbReference>
<evidence type="ECO:0000313" key="2">
    <source>
        <dbReference type="Proteomes" id="UP000183952"/>
    </source>
</evidence>
<dbReference type="EMBL" id="FRAD01000017">
    <property type="protein sequence ID" value="SHK20054.1"/>
    <property type="molecule type" value="Genomic_DNA"/>
</dbReference>
<dbReference type="Proteomes" id="UP000183952">
    <property type="component" value="Unassembled WGS sequence"/>
</dbReference>
<reference evidence="1 2" key="1">
    <citation type="submission" date="2016-11" db="EMBL/GenBank/DDBJ databases">
        <authorList>
            <person name="Jaros S."/>
            <person name="Januszkiewicz K."/>
            <person name="Wedrychowicz H."/>
        </authorList>
    </citation>
    <scope>NUCLEOTIDE SEQUENCE [LARGE SCALE GENOMIC DNA]</scope>
    <source>
        <strain evidence="1 2">DSM 3090</strain>
    </source>
</reference>
<sequence length="196" mass="22087">MNLRKFKNVICFVIMGCIIFSNAIYVSAADRICWNKKMTGGASIFYWVSSDVIYASNIRNAEIEIEIPAAGYKNPMKMTKTTEKKQSQMDFYQYSDANSSTIAATYSYLAGSQTPMYVSDKDNYDWQWCKIELNKPLMNQRTPAGRTVTCVHEMLHAFGGKDTYSSDQTWSIMYGLSSGTATGVTSDANAFLNEKY</sequence>
<keyword evidence="2" id="KW-1185">Reference proteome</keyword>
<name>A0A1M6QIA9_9CLOT</name>
<dbReference type="OrthoDB" id="2942003at2"/>
<dbReference type="AlphaFoldDB" id="A0A1M6QIA9"/>
<proteinExistence type="predicted"/>
<dbReference type="SUPFAM" id="SSF55486">
    <property type="entry name" value="Metalloproteases ('zincins'), catalytic domain"/>
    <property type="match status" value="1"/>
</dbReference>
<accession>A0A1M6QIA9</accession>